<feature type="transmembrane region" description="Helical" evidence="1">
    <location>
        <begin position="21"/>
        <end position="39"/>
    </location>
</feature>
<proteinExistence type="predicted"/>
<feature type="transmembrane region" description="Helical" evidence="1">
    <location>
        <begin position="172"/>
        <end position="189"/>
    </location>
</feature>
<evidence type="ECO:0000313" key="2">
    <source>
        <dbReference type="EMBL" id="SEL92582.1"/>
    </source>
</evidence>
<dbReference type="OrthoDB" id="793362at2"/>
<evidence type="ECO:0000313" key="3">
    <source>
        <dbReference type="Proteomes" id="UP000198521"/>
    </source>
</evidence>
<dbReference type="AlphaFoldDB" id="A0A1H7U677"/>
<dbReference type="RefSeq" id="WP_091411026.1">
    <property type="nucleotide sequence ID" value="NZ_FOAB01000007.1"/>
</dbReference>
<dbReference type="EMBL" id="FOAB01000007">
    <property type="protein sequence ID" value="SEL92582.1"/>
    <property type="molecule type" value="Genomic_DNA"/>
</dbReference>
<accession>A0A1H7U677</accession>
<keyword evidence="1" id="KW-0472">Membrane</keyword>
<organism evidence="2 3">
    <name type="scientific">Aquimarina amphilecti</name>
    <dbReference type="NCBI Taxonomy" id="1038014"/>
    <lineage>
        <taxon>Bacteria</taxon>
        <taxon>Pseudomonadati</taxon>
        <taxon>Bacteroidota</taxon>
        <taxon>Flavobacteriia</taxon>
        <taxon>Flavobacteriales</taxon>
        <taxon>Flavobacteriaceae</taxon>
        <taxon>Aquimarina</taxon>
    </lineage>
</organism>
<feature type="transmembrane region" description="Helical" evidence="1">
    <location>
        <begin position="143"/>
        <end position="166"/>
    </location>
</feature>
<sequence>MKYYYQLQCKRLYRSFKDFGTEPIIGFPIIIGLFYWLSLSFFNQVPYASYVYVLLSTVFIYAFNTSGHNEFIKQHFSTSNFRKIKLLNSLIGVMPFVVFSLYKACYIEVFLIFVLALLTSWGRKRNKVSLIIPTPFNKQPWEFIIGFRKTFWLFFLIYALVIVAIVKGNFNLGLFSIVAIFFICSTYYLKKDPEFYIWIYAMNSKEFLKYKVVTALWYSFILTIPICISLSLFYADQIHVILLFLILGWVYLIMYVFMKYAFQSQGLEIMQGVIGVLCILFPPLMVITLPYFYNKALNNLDLLLK</sequence>
<protein>
    <submittedName>
        <fullName evidence="2">Uncharacterized protein</fullName>
    </submittedName>
</protein>
<feature type="transmembrane region" description="Helical" evidence="1">
    <location>
        <begin position="84"/>
        <end position="100"/>
    </location>
</feature>
<feature type="transmembrane region" description="Helical" evidence="1">
    <location>
        <begin position="269"/>
        <end position="293"/>
    </location>
</feature>
<evidence type="ECO:0000256" key="1">
    <source>
        <dbReference type="SAM" id="Phobius"/>
    </source>
</evidence>
<keyword evidence="1" id="KW-0812">Transmembrane</keyword>
<dbReference type="Proteomes" id="UP000198521">
    <property type="component" value="Unassembled WGS sequence"/>
</dbReference>
<gene>
    <name evidence="2" type="ORF">SAMN04487910_3607</name>
</gene>
<feature type="transmembrane region" description="Helical" evidence="1">
    <location>
        <begin position="210"/>
        <end position="232"/>
    </location>
</feature>
<keyword evidence="1" id="KW-1133">Transmembrane helix</keyword>
<reference evidence="2 3" key="1">
    <citation type="submission" date="2016-10" db="EMBL/GenBank/DDBJ databases">
        <authorList>
            <person name="de Groot N.N."/>
        </authorList>
    </citation>
    <scope>NUCLEOTIDE SEQUENCE [LARGE SCALE GENOMIC DNA]</scope>
    <source>
        <strain evidence="2 3">DSM 25232</strain>
    </source>
</reference>
<feature type="transmembrane region" description="Helical" evidence="1">
    <location>
        <begin position="238"/>
        <end position="257"/>
    </location>
</feature>
<keyword evidence="3" id="KW-1185">Reference proteome</keyword>
<name>A0A1H7U677_AQUAM</name>
<feature type="transmembrane region" description="Helical" evidence="1">
    <location>
        <begin position="45"/>
        <end position="63"/>
    </location>
</feature>